<keyword evidence="1" id="KW-0808">Transferase</keyword>
<dbReference type="GO" id="GO:0000155">
    <property type="term" value="F:phosphorelay sensor kinase activity"/>
    <property type="evidence" value="ECO:0007669"/>
    <property type="project" value="InterPro"/>
</dbReference>
<dbReference type="SMART" id="SM00387">
    <property type="entry name" value="HATPase_c"/>
    <property type="match status" value="1"/>
</dbReference>
<dbReference type="CDD" id="cd16917">
    <property type="entry name" value="HATPase_UhpB-NarQ-NarX-like"/>
    <property type="match status" value="1"/>
</dbReference>
<dbReference type="Gene3D" id="1.20.5.1930">
    <property type="match status" value="1"/>
</dbReference>
<dbReference type="InterPro" id="IPR050482">
    <property type="entry name" value="Sensor_HK_TwoCompSys"/>
</dbReference>
<dbReference type="InterPro" id="IPR003594">
    <property type="entry name" value="HATPase_dom"/>
</dbReference>
<name>A0A919UE31_9ACTN</name>
<dbReference type="PANTHER" id="PTHR24421:SF61">
    <property type="entry name" value="OXYGEN SENSOR HISTIDINE KINASE NREB"/>
    <property type="match status" value="1"/>
</dbReference>
<keyword evidence="6" id="KW-1185">Reference proteome</keyword>
<accession>A0A919UE31</accession>
<dbReference type="Pfam" id="PF02518">
    <property type="entry name" value="HATPase_c"/>
    <property type="match status" value="1"/>
</dbReference>
<evidence type="ECO:0000313" key="6">
    <source>
        <dbReference type="Proteomes" id="UP000660611"/>
    </source>
</evidence>
<evidence type="ECO:0000256" key="2">
    <source>
        <dbReference type="ARBA" id="ARBA00022777"/>
    </source>
</evidence>
<organism evidence="5 6">
    <name type="scientific">Dactylosporangium siamense</name>
    <dbReference type="NCBI Taxonomy" id="685454"/>
    <lineage>
        <taxon>Bacteria</taxon>
        <taxon>Bacillati</taxon>
        <taxon>Actinomycetota</taxon>
        <taxon>Actinomycetes</taxon>
        <taxon>Micromonosporales</taxon>
        <taxon>Micromonosporaceae</taxon>
        <taxon>Dactylosporangium</taxon>
    </lineage>
</organism>
<gene>
    <name evidence="5" type="ORF">Dsi01nite_062610</name>
</gene>
<dbReference type="SUPFAM" id="SSF55874">
    <property type="entry name" value="ATPase domain of HSP90 chaperone/DNA topoisomerase II/histidine kinase"/>
    <property type="match status" value="1"/>
</dbReference>
<evidence type="ECO:0000256" key="3">
    <source>
        <dbReference type="ARBA" id="ARBA00023012"/>
    </source>
</evidence>
<dbReference type="GO" id="GO:0016020">
    <property type="term" value="C:membrane"/>
    <property type="evidence" value="ECO:0007669"/>
    <property type="project" value="InterPro"/>
</dbReference>
<dbReference type="AlphaFoldDB" id="A0A919UE31"/>
<proteinExistence type="predicted"/>
<comment type="caution">
    <text evidence="5">The sequence shown here is derived from an EMBL/GenBank/DDBJ whole genome shotgun (WGS) entry which is preliminary data.</text>
</comment>
<evidence type="ECO:0000259" key="4">
    <source>
        <dbReference type="SMART" id="SM00387"/>
    </source>
</evidence>
<dbReference type="Pfam" id="PF07730">
    <property type="entry name" value="HisKA_3"/>
    <property type="match status" value="1"/>
</dbReference>
<dbReference type="InterPro" id="IPR011712">
    <property type="entry name" value="Sig_transdc_His_kin_sub3_dim/P"/>
</dbReference>
<evidence type="ECO:0000313" key="5">
    <source>
        <dbReference type="EMBL" id="GIG48220.1"/>
    </source>
</evidence>
<sequence>MRHLTALHTALRAGTPAEEVLRSVCDRAALALPAAAVLVVDATGRVRAASTFPARPNRAGEEAVDGTVAGIAGIVAEIAGAAMRSGRPVRRGAVCCVPLPGQAGVPGALVATGHRRPPHPRRLEAFAAAAALALGTDAPRATREREQLARELHDSVVQTLYGISLGAGTAAELVHGDPANAQASLAWIQETASAGLSDLRGIIVRLRPETLVGAGLAAALRRIVDALHFAPGTGAVPPGWGLQLDAEPAVSPQVEEALYRIALEALGNAARHAGASQVTVRLAGDDTRVVLEVVDDGVGFRLSASGGKSGGAAGGAAGRPGRLGLRSMRERAELVGGTLDVMSAPGAGTVVRAILPSSAAVLVG</sequence>
<keyword evidence="2" id="KW-0418">Kinase</keyword>
<feature type="domain" description="Histidine kinase/HSP90-like ATPase" evidence="4">
    <location>
        <begin position="253"/>
        <end position="359"/>
    </location>
</feature>
<reference evidence="5" key="1">
    <citation type="submission" date="2021-01" db="EMBL/GenBank/DDBJ databases">
        <title>Whole genome shotgun sequence of Dactylosporangium siamense NBRC 106093.</title>
        <authorList>
            <person name="Komaki H."/>
            <person name="Tamura T."/>
        </authorList>
    </citation>
    <scope>NUCLEOTIDE SEQUENCE</scope>
    <source>
        <strain evidence="5">NBRC 106093</strain>
    </source>
</reference>
<dbReference type="RefSeq" id="WP_203849929.1">
    <property type="nucleotide sequence ID" value="NZ_BAAAVW010000022.1"/>
</dbReference>
<dbReference type="Gene3D" id="3.30.565.10">
    <property type="entry name" value="Histidine kinase-like ATPase, C-terminal domain"/>
    <property type="match status" value="1"/>
</dbReference>
<dbReference type="Proteomes" id="UP000660611">
    <property type="component" value="Unassembled WGS sequence"/>
</dbReference>
<protein>
    <recommendedName>
        <fullName evidence="4">Histidine kinase/HSP90-like ATPase domain-containing protein</fullName>
    </recommendedName>
</protein>
<dbReference type="InterPro" id="IPR036890">
    <property type="entry name" value="HATPase_C_sf"/>
</dbReference>
<evidence type="ECO:0000256" key="1">
    <source>
        <dbReference type="ARBA" id="ARBA00022679"/>
    </source>
</evidence>
<dbReference type="PANTHER" id="PTHR24421">
    <property type="entry name" value="NITRATE/NITRITE SENSOR PROTEIN NARX-RELATED"/>
    <property type="match status" value="1"/>
</dbReference>
<dbReference type="GO" id="GO:0046983">
    <property type="term" value="F:protein dimerization activity"/>
    <property type="evidence" value="ECO:0007669"/>
    <property type="project" value="InterPro"/>
</dbReference>
<keyword evidence="3" id="KW-0902">Two-component regulatory system</keyword>
<dbReference type="EMBL" id="BONQ01000096">
    <property type="protein sequence ID" value="GIG48220.1"/>
    <property type="molecule type" value="Genomic_DNA"/>
</dbReference>